<dbReference type="InterPro" id="IPR029865">
    <property type="entry name" value="KIAA0319-like"/>
</dbReference>
<dbReference type="AlphaFoldDB" id="A0A1P8MW01"/>
<dbReference type="EMBL" id="CP019312">
    <property type="protein sequence ID" value="APX12162.1"/>
    <property type="molecule type" value="Genomic_DNA"/>
</dbReference>
<protein>
    <recommendedName>
        <fullName evidence="1">PKD domain-containing protein</fullName>
    </recommendedName>
</protein>
<dbReference type="Pfam" id="PF18911">
    <property type="entry name" value="PKD_4"/>
    <property type="match status" value="5"/>
</dbReference>
<dbReference type="InterPro" id="IPR022409">
    <property type="entry name" value="PKD/Chitinase_dom"/>
</dbReference>
<dbReference type="PANTHER" id="PTHR46182:SF2">
    <property type="entry name" value="FI19480P1"/>
    <property type="match status" value="1"/>
</dbReference>
<gene>
    <name evidence="2" type="ORF">BWR18_11085</name>
</gene>
<evidence type="ECO:0000259" key="1">
    <source>
        <dbReference type="PROSITE" id="PS50093"/>
    </source>
</evidence>
<feature type="domain" description="PKD" evidence="1">
    <location>
        <begin position="230"/>
        <end position="278"/>
    </location>
</feature>
<dbReference type="GO" id="GO:0031410">
    <property type="term" value="C:cytoplasmic vesicle"/>
    <property type="evidence" value="ECO:0007669"/>
    <property type="project" value="TreeGrafter"/>
</dbReference>
<accession>A0A1P8MW01</accession>
<keyword evidence="3" id="KW-1185">Reference proteome</keyword>
<dbReference type="PANTHER" id="PTHR46182">
    <property type="entry name" value="FI19480P1"/>
    <property type="match status" value="1"/>
</dbReference>
<dbReference type="InterPro" id="IPR013783">
    <property type="entry name" value="Ig-like_fold"/>
</dbReference>
<dbReference type="KEGG" id="tom:BWR18_11085"/>
<dbReference type="STRING" id="299262.BWR18_11085"/>
<feature type="domain" description="PKD" evidence="1">
    <location>
        <begin position="376"/>
        <end position="441"/>
    </location>
</feature>
<feature type="domain" description="PKD" evidence="1">
    <location>
        <begin position="114"/>
        <end position="202"/>
    </location>
</feature>
<dbReference type="Proteomes" id="UP000186336">
    <property type="component" value="Chromosome"/>
</dbReference>
<dbReference type="CDD" id="cd00146">
    <property type="entry name" value="PKD"/>
    <property type="match status" value="5"/>
</dbReference>
<feature type="domain" description="PKD" evidence="1">
    <location>
        <begin position="289"/>
        <end position="356"/>
    </location>
</feature>
<proteinExistence type="predicted"/>
<dbReference type="Gene3D" id="2.60.40.10">
    <property type="entry name" value="Immunoglobulins"/>
    <property type="match status" value="5"/>
</dbReference>
<evidence type="ECO:0000313" key="3">
    <source>
        <dbReference type="Proteomes" id="UP000186336"/>
    </source>
</evidence>
<sequence length="499" mass="52266">MALVVRDDSGAPLNTHRDTMRVTVNAAPIADAGPALVVAPDEDFVLSAHASVDPDGAIASYVWRLPDGTTATQERVDHQIDAPGTYRIGLRVEDNFSGGAAADNDEVFVTVNDAPVAQAGADRLVAPGDPVILDASASFDPDGQIVQYQWTFDDGFADQELAQVERSYATPGTWTAQLVVTDSAGVANSTVSDRITVRVNAAPVADARPDIETDALQVAFDGSGSAGADGDALIYTWDFGDGSPPRTGQQITHVYPRSDTFPVTLQIDDGLGMSNATAIHATTVVVNARPVAEAGGNRAVCSGKSILFDACDSIDPDGGLLLYQWDFGDGTTSDLVNPSKIYETPGASAVTLRIRNGKDTEWGRDMDRVAVLVRKGPIAHAGDDLTVYANQSIRFDGSRSTDRDGAVNAFSRIMGDGGTASGARPEYRFETPGTYTVTLTIQGEAIGNRSPLDTDTAHFTVLPAPSQTIAAQDRAAAGLPAACAAEVQGLDSAQVTDHT</sequence>
<dbReference type="InterPro" id="IPR000601">
    <property type="entry name" value="PKD_dom"/>
</dbReference>
<organism evidence="2 3">
    <name type="scientific">Tateyamaria omphalii</name>
    <dbReference type="NCBI Taxonomy" id="299262"/>
    <lineage>
        <taxon>Bacteria</taxon>
        <taxon>Pseudomonadati</taxon>
        <taxon>Pseudomonadota</taxon>
        <taxon>Alphaproteobacteria</taxon>
        <taxon>Rhodobacterales</taxon>
        <taxon>Roseobacteraceae</taxon>
        <taxon>Tateyamaria</taxon>
    </lineage>
</organism>
<dbReference type="PROSITE" id="PS50093">
    <property type="entry name" value="PKD"/>
    <property type="match status" value="5"/>
</dbReference>
<name>A0A1P8MW01_9RHOB</name>
<evidence type="ECO:0000313" key="2">
    <source>
        <dbReference type="EMBL" id="APX12162.1"/>
    </source>
</evidence>
<dbReference type="SUPFAM" id="SSF49299">
    <property type="entry name" value="PKD domain"/>
    <property type="match status" value="5"/>
</dbReference>
<dbReference type="GO" id="GO:0016020">
    <property type="term" value="C:membrane"/>
    <property type="evidence" value="ECO:0007669"/>
    <property type="project" value="TreeGrafter"/>
</dbReference>
<dbReference type="SMART" id="SM00089">
    <property type="entry name" value="PKD"/>
    <property type="match status" value="5"/>
</dbReference>
<dbReference type="InterPro" id="IPR035986">
    <property type="entry name" value="PKD_dom_sf"/>
</dbReference>
<feature type="domain" description="PKD" evidence="1">
    <location>
        <begin position="27"/>
        <end position="102"/>
    </location>
</feature>
<reference evidence="2 3" key="1">
    <citation type="submission" date="2017-01" db="EMBL/GenBank/DDBJ databases">
        <title>Complete genome of Tateyamaria omphalii DOK1-4 isolated from seawater in Dokdo.</title>
        <authorList>
            <person name="Kim J.H."/>
            <person name="Chi W.-J."/>
        </authorList>
    </citation>
    <scope>NUCLEOTIDE SEQUENCE [LARGE SCALE GENOMIC DNA]</scope>
    <source>
        <strain evidence="2 3">DOK1-4</strain>
    </source>
</reference>